<accession>A0A7S2ZMT2</accession>
<gene>
    <name evidence="1" type="ORF">RMAR00112_LOCUS13196</name>
</gene>
<evidence type="ECO:0000313" key="1">
    <source>
        <dbReference type="EMBL" id="CAE0045221.1"/>
    </source>
</evidence>
<sequence>MIGFVGVSGFGVRVEQNARVRGRVQGVVMMAAKPLKVNTDMKGAPVWTLREATSEDAGKIAGLGDVFDANLVDGLISTSEGSALVASVNLKGGEEGGDQAQLTNVVVGAVLPNVSKDVTVPGGPADQKLKMTGDIALLTVSMKMTSSSERGPRPSPPFLLRSWIQNRLMSACLRRTTWRRNCFSGLYER</sequence>
<organism evidence="1">
    <name type="scientific">Rhodosorus marinus</name>
    <dbReference type="NCBI Taxonomy" id="101924"/>
    <lineage>
        <taxon>Eukaryota</taxon>
        <taxon>Rhodophyta</taxon>
        <taxon>Stylonematophyceae</taxon>
        <taxon>Stylonematales</taxon>
        <taxon>Stylonemataceae</taxon>
        <taxon>Rhodosorus</taxon>
    </lineage>
</organism>
<dbReference type="AlphaFoldDB" id="A0A7S2ZMT2"/>
<name>A0A7S2ZMT2_9RHOD</name>
<reference evidence="1" key="1">
    <citation type="submission" date="2021-01" db="EMBL/GenBank/DDBJ databases">
        <authorList>
            <person name="Corre E."/>
            <person name="Pelletier E."/>
            <person name="Niang G."/>
            <person name="Scheremetjew M."/>
            <person name="Finn R."/>
            <person name="Kale V."/>
            <person name="Holt S."/>
            <person name="Cochrane G."/>
            <person name="Meng A."/>
            <person name="Brown T."/>
            <person name="Cohen L."/>
        </authorList>
    </citation>
    <scope>NUCLEOTIDE SEQUENCE</scope>
    <source>
        <strain evidence="1">CCMP 769</strain>
    </source>
</reference>
<proteinExistence type="predicted"/>
<protein>
    <submittedName>
        <fullName evidence="1">Uncharacterized protein</fullName>
    </submittedName>
</protein>
<dbReference type="EMBL" id="HBHW01017001">
    <property type="protein sequence ID" value="CAE0045221.1"/>
    <property type="molecule type" value="Transcribed_RNA"/>
</dbReference>